<dbReference type="PANTHER" id="PTHR37458:SF1">
    <property type="entry name" value="THISBE"/>
    <property type="match status" value="1"/>
</dbReference>
<feature type="compositionally biased region" description="Low complexity" evidence="1">
    <location>
        <begin position="436"/>
        <end position="467"/>
    </location>
</feature>
<feature type="region of interest" description="Disordered" evidence="1">
    <location>
        <begin position="316"/>
        <end position="471"/>
    </location>
</feature>
<sequence>MEEGVIINDSTTMNDIMTNWIVEHPYLITYLILEEALSYDDNNIPLQFSQKRGERHKKIIDSLKKSYNDHIFMLTPKHFNPSKQKTNLPPFLNSKYSFIKYKIENLKRKQFEEYSKNVAELLLFFGDDTVSRGNTKDSNLKFIPDNVIFNFNINMFNQDSFKESKKIISLKYLAKSFEEFNVKITNNLNHLSKSKNDQRNIILRIIQSLSKINDEVLSFFPLNPLEYDFEKFFFSSFFPFKTDFFKIVDNFQFSSPTDTISSILELCYKIIKYFNLPESPTDSILFLLIFRLLYDELYSRKALSFFQLNSTITNEKAKKQSDLNKDNKNTEHNNNNDNNNNDNNNNDNNNNDNNNNDNNNNDNNNNDNNNNDNNNNDNNNNDNNNNDNNNNDNNNNDNNNNDNNNNDNNNNDNNNNDNNNNDNNNDDNNNDDNNNDDNNNNDNNNNDCNNNTQHNNDNYNNNNNNNNQTGLNKKHKHTLFEYINSLTFTSIDPPEDSTLYVDSNFTMDHNIFEVVSSDNRFSSAINSLIPIIFATNPLDALNNVRLCLLGVEKTASLCFEKKEIACLISFDKVFTIFLFVIAGSGLEELFECYAPFVQSCIPERLLSLPFQFALTKLSAAETHLRRLMYEESNQNNDSTTDQSKQ</sequence>
<keyword evidence="3" id="KW-1185">Reference proteome</keyword>
<proteinExistence type="predicted"/>
<comment type="caution">
    <text evidence="2">The sequence shown here is derived from an EMBL/GenBank/DDBJ whole genome shotgun (WGS) entry which is preliminary data.</text>
</comment>
<dbReference type="Proteomes" id="UP001470230">
    <property type="component" value="Unassembled WGS sequence"/>
</dbReference>
<reference evidence="2 3" key="1">
    <citation type="submission" date="2024-04" db="EMBL/GenBank/DDBJ databases">
        <title>Tritrichomonas musculus Genome.</title>
        <authorList>
            <person name="Alves-Ferreira E."/>
            <person name="Grigg M."/>
            <person name="Lorenzi H."/>
            <person name="Galac M."/>
        </authorList>
    </citation>
    <scope>NUCLEOTIDE SEQUENCE [LARGE SCALE GENOMIC DNA]</scope>
    <source>
        <strain evidence="2 3">EAF2021</strain>
    </source>
</reference>
<gene>
    <name evidence="2" type="ORF">M9Y10_009355</name>
</gene>
<feature type="compositionally biased region" description="Basic and acidic residues" evidence="1">
    <location>
        <begin position="316"/>
        <end position="331"/>
    </location>
</feature>
<protein>
    <recommendedName>
        <fullName evidence="4">VPS9 domain-containing protein</fullName>
    </recommendedName>
</protein>
<accession>A0ABR2IPZ2</accession>
<evidence type="ECO:0000313" key="3">
    <source>
        <dbReference type="Proteomes" id="UP001470230"/>
    </source>
</evidence>
<feature type="compositionally biased region" description="Acidic residues" evidence="1">
    <location>
        <begin position="424"/>
        <end position="435"/>
    </location>
</feature>
<name>A0ABR2IPZ2_9EUKA</name>
<evidence type="ECO:0000256" key="1">
    <source>
        <dbReference type="SAM" id="MobiDB-lite"/>
    </source>
</evidence>
<organism evidence="2 3">
    <name type="scientific">Tritrichomonas musculus</name>
    <dbReference type="NCBI Taxonomy" id="1915356"/>
    <lineage>
        <taxon>Eukaryota</taxon>
        <taxon>Metamonada</taxon>
        <taxon>Parabasalia</taxon>
        <taxon>Tritrichomonadida</taxon>
        <taxon>Tritrichomonadidae</taxon>
        <taxon>Tritrichomonas</taxon>
    </lineage>
</organism>
<evidence type="ECO:0000313" key="2">
    <source>
        <dbReference type="EMBL" id="KAK8866393.1"/>
    </source>
</evidence>
<dbReference type="PANTHER" id="PTHR37458">
    <property type="entry name" value="THISBE"/>
    <property type="match status" value="1"/>
</dbReference>
<evidence type="ECO:0008006" key="4">
    <source>
        <dbReference type="Google" id="ProtNLM"/>
    </source>
</evidence>
<dbReference type="EMBL" id="JAPFFF010000015">
    <property type="protein sequence ID" value="KAK8866393.1"/>
    <property type="molecule type" value="Genomic_DNA"/>
</dbReference>
<feature type="compositionally biased region" description="Low complexity" evidence="1">
    <location>
        <begin position="333"/>
        <end position="423"/>
    </location>
</feature>